<dbReference type="EMBL" id="ML977575">
    <property type="protein sequence ID" value="KAF2002946.1"/>
    <property type="molecule type" value="Genomic_DNA"/>
</dbReference>
<evidence type="ECO:0000259" key="2">
    <source>
        <dbReference type="Pfam" id="PF25482"/>
    </source>
</evidence>
<keyword evidence="4" id="KW-1185">Reference proteome</keyword>
<dbReference type="OrthoDB" id="4739136at2759"/>
<accession>A0A6A5WZH7</accession>
<dbReference type="Proteomes" id="UP000799779">
    <property type="component" value="Unassembled WGS sequence"/>
</dbReference>
<reference evidence="3" key="1">
    <citation type="journal article" date="2020" name="Stud. Mycol.">
        <title>101 Dothideomycetes genomes: a test case for predicting lifestyles and emergence of pathogens.</title>
        <authorList>
            <person name="Haridas S."/>
            <person name="Albert R."/>
            <person name="Binder M."/>
            <person name="Bloem J."/>
            <person name="Labutti K."/>
            <person name="Salamov A."/>
            <person name="Andreopoulos B."/>
            <person name="Baker S."/>
            <person name="Barry K."/>
            <person name="Bills G."/>
            <person name="Bluhm B."/>
            <person name="Cannon C."/>
            <person name="Castanera R."/>
            <person name="Culley D."/>
            <person name="Daum C."/>
            <person name="Ezra D."/>
            <person name="Gonzalez J."/>
            <person name="Henrissat B."/>
            <person name="Kuo A."/>
            <person name="Liang C."/>
            <person name="Lipzen A."/>
            <person name="Lutzoni F."/>
            <person name="Magnuson J."/>
            <person name="Mondo S."/>
            <person name="Nolan M."/>
            <person name="Ohm R."/>
            <person name="Pangilinan J."/>
            <person name="Park H.-J."/>
            <person name="Ramirez L."/>
            <person name="Alfaro M."/>
            <person name="Sun H."/>
            <person name="Tritt A."/>
            <person name="Yoshinaga Y."/>
            <person name="Zwiers L.-H."/>
            <person name="Turgeon B."/>
            <person name="Goodwin S."/>
            <person name="Spatafora J."/>
            <person name="Crous P."/>
            <person name="Grigoriev I."/>
        </authorList>
    </citation>
    <scope>NUCLEOTIDE SEQUENCE</scope>
    <source>
        <strain evidence="3">CBS 123094</strain>
    </source>
</reference>
<dbReference type="InterPro" id="IPR057227">
    <property type="entry name" value="DUF7905"/>
</dbReference>
<evidence type="ECO:0000313" key="4">
    <source>
        <dbReference type="Proteomes" id="UP000799779"/>
    </source>
</evidence>
<organism evidence="3 4">
    <name type="scientific">Amniculicola lignicola CBS 123094</name>
    <dbReference type="NCBI Taxonomy" id="1392246"/>
    <lineage>
        <taxon>Eukaryota</taxon>
        <taxon>Fungi</taxon>
        <taxon>Dikarya</taxon>
        <taxon>Ascomycota</taxon>
        <taxon>Pezizomycotina</taxon>
        <taxon>Dothideomycetes</taxon>
        <taxon>Pleosporomycetidae</taxon>
        <taxon>Pleosporales</taxon>
        <taxon>Amniculicolaceae</taxon>
        <taxon>Amniculicola</taxon>
    </lineage>
</organism>
<name>A0A6A5WZH7_9PLEO</name>
<dbReference type="Pfam" id="PF25482">
    <property type="entry name" value="DUF7905"/>
    <property type="match status" value="1"/>
</dbReference>
<protein>
    <recommendedName>
        <fullName evidence="2">DUF7905 domain-containing protein</fullName>
    </recommendedName>
</protein>
<dbReference type="AlphaFoldDB" id="A0A6A5WZH7"/>
<evidence type="ECO:0000256" key="1">
    <source>
        <dbReference type="SAM" id="MobiDB-lite"/>
    </source>
</evidence>
<evidence type="ECO:0000313" key="3">
    <source>
        <dbReference type="EMBL" id="KAF2002946.1"/>
    </source>
</evidence>
<feature type="domain" description="DUF7905" evidence="2">
    <location>
        <begin position="279"/>
        <end position="551"/>
    </location>
</feature>
<gene>
    <name evidence="3" type="ORF">P154DRAFT_487968</name>
</gene>
<proteinExistence type="predicted"/>
<sequence length="664" mass="75233">MSGYGRGGGPRKPNRVLRVPPEMRPRHILVDLQRVASQEWKAETNAEIVPVFEMGRLVQFNLYGSAANLDAAVKLVNKWLEAALTKTAPSTAWAKMKAFDPNEWQFDTVRSLENNRKQKFKEPIPKDQVGLIPFRRLVDWPTELLELDPKVTPRDAFGNKLEVLDQIRTEEEVYITLLPNHAALWQVELQGYELARIDAAEMRYVNLIQKVYQKSISGDDNAITNIILDETEGLQVALTVADDWWPSRVIKVVPRLIYSPVMNEPGSFRKDGLHHAQIRVIREAIRRSLEKVRFEKGSYEFSIRFGCLALKGLPEEEMGKAYPLTSFRKATDSGSAVECHVTKWLQPSDLGEQMQDRLMNADHVLEPVKSVEGFFGYTPATLKDTKPTYRGTFVLHDPDKSHIHRSSTAPRNPGRPTPPPGSNAMQQQKPLELNLIVVQIDWTEDEDGMYEKMAPRFFKLKTGQSGAMAHMDINLLELGESKAWSFTLESMIPVRKLTLSPVIVGFADSVKMKPGYKPESNEPFATYNRTPSVKFQFFRLDRVYTFGICKTLYRVEAKAMWYPGQTIPCWGLVIRHTEWGMHLSPLEKLSPGNGANFGSDSIKTFIPDGGVSSSHALDDTELEDQLEQIQLENTSLDDGMVILIEKLLQLSEIVKGDNNHQDEV</sequence>
<feature type="region of interest" description="Disordered" evidence="1">
    <location>
        <begin position="395"/>
        <end position="428"/>
    </location>
</feature>